<organism evidence="1 2">
    <name type="scientific">Gilvimarinus algae</name>
    <dbReference type="NCBI Taxonomy" id="3058037"/>
    <lineage>
        <taxon>Bacteria</taxon>
        <taxon>Pseudomonadati</taxon>
        <taxon>Pseudomonadota</taxon>
        <taxon>Gammaproteobacteria</taxon>
        <taxon>Cellvibrionales</taxon>
        <taxon>Cellvibrionaceae</taxon>
        <taxon>Gilvimarinus</taxon>
    </lineage>
</organism>
<evidence type="ECO:0000313" key="1">
    <source>
        <dbReference type="EMBL" id="MDO3381102.1"/>
    </source>
</evidence>
<comment type="caution">
    <text evidence="1">The sequence shown here is derived from an EMBL/GenBank/DDBJ whole genome shotgun (WGS) entry which is preliminary data.</text>
</comment>
<gene>
    <name evidence="1" type="ORF">QWI16_02885</name>
</gene>
<dbReference type="Proteomes" id="UP001168380">
    <property type="component" value="Unassembled WGS sequence"/>
</dbReference>
<dbReference type="RefSeq" id="WP_302711228.1">
    <property type="nucleotide sequence ID" value="NZ_JAULRT010000032.1"/>
</dbReference>
<dbReference type="InterPro" id="IPR054222">
    <property type="entry name" value="DUF6942"/>
</dbReference>
<proteinExistence type="predicted"/>
<dbReference type="Pfam" id="PF22098">
    <property type="entry name" value="DUF6942"/>
    <property type="match status" value="1"/>
</dbReference>
<reference evidence="1" key="1">
    <citation type="submission" date="2023-07" db="EMBL/GenBank/DDBJ databases">
        <title>Gilvimarinus algae sp. nov., isolated from the surface of Kelp.</title>
        <authorList>
            <person name="Sun Y.Y."/>
            <person name="Gong Y."/>
            <person name="Du Z.J."/>
        </authorList>
    </citation>
    <scope>NUCLEOTIDE SEQUENCE</scope>
    <source>
        <strain evidence="1">SDUM040014</strain>
    </source>
</reference>
<name>A0ABT8TFL2_9GAMM</name>
<keyword evidence="2" id="KW-1185">Reference proteome</keyword>
<dbReference type="EMBL" id="JAULRT010000032">
    <property type="protein sequence ID" value="MDO3381102.1"/>
    <property type="molecule type" value="Genomic_DNA"/>
</dbReference>
<accession>A0ABT8TFL2</accession>
<evidence type="ECO:0000313" key="2">
    <source>
        <dbReference type="Proteomes" id="UP001168380"/>
    </source>
</evidence>
<protein>
    <submittedName>
        <fullName evidence="1">Uncharacterized protein</fullName>
    </submittedName>
</protein>
<sequence>MVTPAGLGDPDYALAFCIANRPALDHYPALERIAPLAPGELQHIVANSSNHWRKLFSVYAKCLYALGPASHWPSRWQDYRDKHLLQAGSGCALLFTPPAGGERLHIVAGKTYAAALGLNQLEWLDAHFAIDVAHRQIVTPYLDYRQLSNERIERLAELIRRHGLATSVNARLRSRVESAD</sequence>